<dbReference type="AlphaFoldDB" id="A0AAW1VZA6"/>
<comment type="similarity">
    <text evidence="1">Belongs to the peptidase C48 family.</text>
</comment>
<dbReference type="InterPro" id="IPR003653">
    <property type="entry name" value="Peptidase_C48_C"/>
</dbReference>
<evidence type="ECO:0000256" key="2">
    <source>
        <dbReference type="ARBA" id="ARBA00022670"/>
    </source>
</evidence>
<feature type="compositionally biased region" description="Basic residues" evidence="4">
    <location>
        <begin position="13"/>
        <end position="24"/>
    </location>
</feature>
<accession>A0AAW1VZA6</accession>
<dbReference type="Proteomes" id="UP001457282">
    <property type="component" value="Unassembled WGS sequence"/>
</dbReference>
<dbReference type="SUPFAM" id="SSF54001">
    <property type="entry name" value="Cysteine proteinases"/>
    <property type="match status" value="1"/>
</dbReference>
<evidence type="ECO:0000259" key="5">
    <source>
        <dbReference type="PROSITE" id="PS50600"/>
    </source>
</evidence>
<name>A0AAW1VZA6_RUBAR</name>
<evidence type="ECO:0000256" key="4">
    <source>
        <dbReference type="SAM" id="MobiDB-lite"/>
    </source>
</evidence>
<dbReference type="Pfam" id="PF03004">
    <property type="entry name" value="Transposase_24"/>
    <property type="match status" value="1"/>
</dbReference>
<feature type="compositionally biased region" description="Low complexity" evidence="4">
    <location>
        <begin position="1"/>
        <end position="12"/>
    </location>
</feature>
<dbReference type="GO" id="GO:0006508">
    <property type="term" value="P:proteolysis"/>
    <property type="evidence" value="ECO:0007669"/>
    <property type="project" value="UniProtKB-KW"/>
</dbReference>
<dbReference type="Gene3D" id="3.40.395.10">
    <property type="entry name" value="Adenoviral Proteinase, Chain A"/>
    <property type="match status" value="1"/>
</dbReference>
<feature type="region of interest" description="Disordered" evidence="4">
    <location>
        <begin position="1"/>
        <end position="53"/>
    </location>
</feature>
<sequence>MAHSKSASTPTKKTSKMLKVRKKSLKAEKVSTSKTYDATVSKRKRNGKRKEVDDGCTGGLKLLKRHPVTMPQMTTLRILKKKLKVEFDKNGTPIGKNGEALQSYIGVLARTKIPISIENWTNKTILTDKNSIWETILMTFDLGPEKKKLVLQSAGAKWREFKSRLTTHYVLPYKDDPESTQFPPDDYRFINVDDWKLFVSQRTTDDFMQLHEAQKERRRKNVYDHHMSRKGYTGLFVELSKTMPEEEIDRATLWIKGRQTKDGTFKDFRVKETANKIEALKEKEQQGDLTISGANDVLTLALGTPEHNGRVRGVGGFVHPSQYFNLPKRRKESINETLRLSVKQILDEERDKIEAEIREKVLIEEKEKIVAAERAFWVSRIEQLEAKLYTTCNEGIPNNVEHAKNGRTEHVSGQASCSKTHETSVRTGKKKKKLESGMVTAALAEIEKKLERKAKPKKTSMGVKDKVSGPTTIEIADEDKEQAASSGKRNVQRLAMMAELTANCIVVYMRYLHNVLKESKMLDMVGFIDPALTGDKGCGSPSKRSENIKDRLITASENQIFLLPYNASSHWMLAVIDPEKEIVYFMDPLKRRLIVGEFRAVVDTAIAMFNAHRNRKGKAAVIWKNLSGIPSQPNDKECGYFVMRFMKDIIEDRDLSFSTKWERRGKIVYGHEDIDEVRNELANYIVTHHLQL</sequence>
<protein>
    <recommendedName>
        <fullName evidence="5">Ubiquitin-like protease family profile domain-containing protein</fullName>
    </recommendedName>
</protein>
<gene>
    <name evidence="6" type="ORF">M0R45_036310</name>
</gene>
<dbReference type="PANTHER" id="PTHR33018:SF31">
    <property type="entry name" value="TRANSPOSASE, PTTA_EN_SPM, PLANT"/>
    <property type="match status" value="1"/>
</dbReference>
<evidence type="ECO:0000256" key="3">
    <source>
        <dbReference type="ARBA" id="ARBA00022801"/>
    </source>
</evidence>
<evidence type="ECO:0000313" key="7">
    <source>
        <dbReference type="Proteomes" id="UP001457282"/>
    </source>
</evidence>
<keyword evidence="7" id="KW-1185">Reference proteome</keyword>
<dbReference type="InterPro" id="IPR004252">
    <property type="entry name" value="Probable_transposase_24"/>
</dbReference>
<evidence type="ECO:0000256" key="1">
    <source>
        <dbReference type="ARBA" id="ARBA00005234"/>
    </source>
</evidence>
<dbReference type="PROSITE" id="PS50600">
    <property type="entry name" value="ULP_PROTEASE"/>
    <property type="match status" value="1"/>
</dbReference>
<reference evidence="6 7" key="1">
    <citation type="journal article" date="2023" name="G3 (Bethesda)">
        <title>A chromosome-length genome assembly and annotation of blackberry (Rubus argutus, cv. 'Hillquist').</title>
        <authorList>
            <person name="Bruna T."/>
            <person name="Aryal R."/>
            <person name="Dudchenko O."/>
            <person name="Sargent D.J."/>
            <person name="Mead D."/>
            <person name="Buti M."/>
            <person name="Cavallini A."/>
            <person name="Hytonen T."/>
            <person name="Andres J."/>
            <person name="Pham M."/>
            <person name="Weisz D."/>
            <person name="Mascagni F."/>
            <person name="Usai G."/>
            <person name="Natali L."/>
            <person name="Bassil N."/>
            <person name="Fernandez G.E."/>
            <person name="Lomsadze A."/>
            <person name="Armour M."/>
            <person name="Olukolu B."/>
            <person name="Poorten T."/>
            <person name="Britton C."/>
            <person name="Davik J."/>
            <person name="Ashrafi H."/>
            <person name="Aiden E.L."/>
            <person name="Borodovsky M."/>
            <person name="Worthington M."/>
        </authorList>
    </citation>
    <scope>NUCLEOTIDE SEQUENCE [LARGE SCALE GENOMIC DNA]</scope>
    <source>
        <strain evidence="6">PI 553951</strain>
    </source>
</reference>
<dbReference type="PANTHER" id="PTHR33018">
    <property type="entry name" value="OS10G0338966 PROTEIN-RELATED"/>
    <property type="match status" value="1"/>
</dbReference>
<proteinExistence type="inferred from homology"/>
<dbReference type="GO" id="GO:0008234">
    <property type="term" value="F:cysteine-type peptidase activity"/>
    <property type="evidence" value="ECO:0007669"/>
    <property type="project" value="InterPro"/>
</dbReference>
<feature type="region of interest" description="Disordered" evidence="4">
    <location>
        <begin position="409"/>
        <end position="431"/>
    </location>
</feature>
<dbReference type="InterPro" id="IPR038765">
    <property type="entry name" value="Papain-like_cys_pep_sf"/>
</dbReference>
<keyword evidence="2" id="KW-0645">Protease</keyword>
<dbReference type="Pfam" id="PF02902">
    <property type="entry name" value="Peptidase_C48"/>
    <property type="match status" value="1"/>
</dbReference>
<evidence type="ECO:0000313" key="6">
    <source>
        <dbReference type="EMBL" id="KAK9912447.1"/>
    </source>
</evidence>
<dbReference type="EMBL" id="JBEDUW010000007">
    <property type="protein sequence ID" value="KAK9912447.1"/>
    <property type="molecule type" value="Genomic_DNA"/>
</dbReference>
<comment type="caution">
    <text evidence="6">The sequence shown here is derived from an EMBL/GenBank/DDBJ whole genome shotgun (WGS) entry which is preliminary data.</text>
</comment>
<organism evidence="6 7">
    <name type="scientific">Rubus argutus</name>
    <name type="common">Southern blackberry</name>
    <dbReference type="NCBI Taxonomy" id="59490"/>
    <lineage>
        <taxon>Eukaryota</taxon>
        <taxon>Viridiplantae</taxon>
        <taxon>Streptophyta</taxon>
        <taxon>Embryophyta</taxon>
        <taxon>Tracheophyta</taxon>
        <taxon>Spermatophyta</taxon>
        <taxon>Magnoliopsida</taxon>
        <taxon>eudicotyledons</taxon>
        <taxon>Gunneridae</taxon>
        <taxon>Pentapetalae</taxon>
        <taxon>rosids</taxon>
        <taxon>fabids</taxon>
        <taxon>Rosales</taxon>
        <taxon>Rosaceae</taxon>
        <taxon>Rosoideae</taxon>
        <taxon>Rosoideae incertae sedis</taxon>
        <taxon>Rubus</taxon>
    </lineage>
</organism>
<feature type="domain" description="Ubiquitin-like protease family profile" evidence="5">
    <location>
        <begin position="473"/>
        <end position="649"/>
    </location>
</feature>
<keyword evidence="3" id="KW-0378">Hydrolase</keyword>